<dbReference type="SUPFAM" id="SSF48498">
    <property type="entry name" value="Tetracyclin repressor-like, C-terminal domain"/>
    <property type="match status" value="1"/>
</dbReference>
<dbReference type="AlphaFoldDB" id="A0AA43ZB80"/>
<name>A0AA43ZB80_9HYPH</name>
<evidence type="ECO:0000256" key="2">
    <source>
        <dbReference type="ARBA" id="ARBA00023125"/>
    </source>
</evidence>
<dbReference type="PRINTS" id="PR00455">
    <property type="entry name" value="HTHTETR"/>
</dbReference>
<dbReference type="SUPFAM" id="SSF46689">
    <property type="entry name" value="Homeodomain-like"/>
    <property type="match status" value="1"/>
</dbReference>
<dbReference type="EMBL" id="JAANCM010000001">
    <property type="protein sequence ID" value="NHT74575.1"/>
    <property type="molecule type" value="Genomic_DNA"/>
</dbReference>
<feature type="region of interest" description="Disordered" evidence="5">
    <location>
        <begin position="1"/>
        <end position="30"/>
    </location>
</feature>
<dbReference type="Gene3D" id="1.10.357.10">
    <property type="entry name" value="Tetracycline Repressor, domain 2"/>
    <property type="match status" value="1"/>
</dbReference>
<dbReference type="RefSeq" id="WP_167126469.1">
    <property type="nucleotide sequence ID" value="NZ_JAANCM010000001.1"/>
</dbReference>
<dbReference type="InterPro" id="IPR009057">
    <property type="entry name" value="Homeodomain-like_sf"/>
</dbReference>
<evidence type="ECO:0000256" key="1">
    <source>
        <dbReference type="ARBA" id="ARBA00023015"/>
    </source>
</evidence>
<evidence type="ECO:0000313" key="8">
    <source>
        <dbReference type="Proteomes" id="UP001155840"/>
    </source>
</evidence>
<dbReference type="PANTHER" id="PTHR47506">
    <property type="entry name" value="TRANSCRIPTIONAL REGULATORY PROTEIN"/>
    <property type="match status" value="1"/>
</dbReference>
<dbReference type="PROSITE" id="PS50977">
    <property type="entry name" value="HTH_TETR_2"/>
    <property type="match status" value="1"/>
</dbReference>
<keyword evidence="3" id="KW-0804">Transcription</keyword>
<evidence type="ECO:0000259" key="6">
    <source>
        <dbReference type="PROSITE" id="PS50977"/>
    </source>
</evidence>
<feature type="DNA-binding region" description="H-T-H motif" evidence="4">
    <location>
        <begin position="56"/>
        <end position="75"/>
    </location>
</feature>
<dbReference type="Pfam" id="PF00440">
    <property type="entry name" value="TetR_N"/>
    <property type="match status" value="1"/>
</dbReference>
<sequence>MSIAVVNKNAKRGSTVKPDQESTSPPGLSSVKVAPRDRIVTSACELFRQHGIRGIGVDAIAEAASTNKMTLYRHFGSKDDLVCETLRVTSEKSGAMWADIETRFSDNANAQLGAWVTALSDCLQRDQFGCDIANAAVELKEAGHPAHAVIETFKILQRKKLTDLCRRTGIEEPETLADTLLLLLEGARVSRQASGLEGPAQCFQRACRNTLTAFGVGTS</sequence>
<evidence type="ECO:0000256" key="4">
    <source>
        <dbReference type="PROSITE-ProRule" id="PRU00335"/>
    </source>
</evidence>
<keyword evidence="8" id="KW-1185">Reference proteome</keyword>
<dbReference type="InterPro" id="IPR036271">
    <property type="entry name" value="Tet_transcr_reg_TetR-rel_C_sf"/>
</dbReference>
<feature type="domain" description="HTH tetR-type" evidence="6">
    <location>
        <begin position="33"/>
        <end position="93"/>
    </location>
</feature>
<organism evidence="7 8">
    <name type="scientific">Ferranicluibacter rubi</name>
    <dbReference type="NCBI Taxonomy" id="2715133"/>
    <lineage>
        <taxon>Bacteria</taxon>
        <taxon>Pseudomonadati</taxon>
        <taxon>Pseudomonadota</taxon>
        <taxon>Alphaproteobacteria</taxon>
        <taxon>Hyphomicrobiales</taxon>
        <taxon>Rhizobiaceae</taxon>
        <taxon>Ferranicluibacter</taxon>
    </lineage>
</organism>
<dbReference type="InterPro" id="IPR001647">
    <property type="entry name" value="HTH_TetR"/>
</dbReference>
<keyword evidence="1" id="KW-0805">Transcription regulation</keyword>
<keyword evidence="2 4" id="KW-0238">DNA-binding</keyword>
<dbReference type="GO" id="GO:0003677">
    <property type="term" value="F:DNA binding"/>
    <property type="evidence" value="ECO:0007669"/>
    <property type="project" value="UniProtKB-UniRule"/>
</dbReference>
<evidence type="ECO:0000256" key="5">
    <source>
        <dbReference type="SAM" id="MobiDB-lite"/>
    </source>
</evidence>
<dbReference type="PANTHER" id="PTHR47506:SF1">
    <property type="entry name" value="HTH-TYPE TRANSCRIPTIONAL REGULATOR YJDC"/>
    <property type="match status" value="1"/>
</dbReference>
<reference evidence="7" key="1">
    <citation type="submission" date="2020-03" db="EMBL/GenBank/DDBJ databases">
        <title>Ferranicluibacter endophyticum gen. nov., sp. nov., a new genus isolated from Rubus ulmifolius Schott. stem.</title>
        <authorList>
            <person name="Roca-Couso R."/>
            <person name="Flores-Felix J.D."/>
            <person name="Igual J.M."/>
            <person name="Rivas R."/>
        </authorList>
    </citation>
    <scope>NUCLEOTIDE SEQUENCE</scope>
    <source>
        <strain evidence="7">CRRU44</strain>
    </source>
</reference>
<evidence type="ECO:0000313" key="7">
    <source>
        <dbReference type="EMBL" id="NHT74575.1"/>
    </source>
</evidence>
<accession>A0AA43ZB80</accession>
<comment type="caution">
    <text evidence="7">The sequence shown here is derived from an EMBL/GenBank/DDBJ whole genome shotgun (WGS) entry which is preliminary data.</text>
</comment>
<protein>
    <submittedName>
        <fullName evidence="7">TetR/AcrR family transcriptional regulator</fullName>
    </submittedName>
</protein>
<proteinExistence type="predicted"/>
<dbReference type="Proteomes" id="UP001155840">
    <property type="component" value="Unassembled WGS sequence"/>
</dbReference>
<evidence type="ECO:0000256" key="3">
    <source>
        <dbReference type="ARBA" id="ARBA00023163"/>
    </source>
</evidence>
<gene>
    <name evidence="7" type="ORF">G8E10_02270</name>
</gene>